<dbReference type="Pfam" id="PF13505">
    <property type="entry name" value="OMP_b-brl"/>
    <property type="match status" value="1"/>
</dbReference>
<proteinExistence type="predicted"/>
<accession>A0ABS5V3P1</accession>
<dbReference type="EMBL" id="JAHEPS010000004">
    <property type="protein sequence ID" value="MBT1445064.1"/>
    <property type="molecule type" value="Genomic_DNA"/>
</dbReference>
<organism evidence="4 5">
    <name type="scientific">Shewanella jiangmenensis</name>
    <dbReference type="NCBI Taxonomy" id="2837387"/>
    <lineage>
        <taxon>Bacteria</taxon>
        <taxon>Pseudomonadati</taxon>
        <taxon>Pseudomonadota</taxon>
        <taxon>Gammaproteobacteria</taxon>
        <taxon>Alteromonadales</taxon>
        <taxon>Shewanellaceae</taxon>
        <taxon>Shewanella</taxon>
    </lineage>
</organism>
<keyword evidence="1 2" id="KW-0732">Signal</keyword>
<protein>
    <submittedName>
        <fullName evidence="4">Outer membrane beta-barrel protein</fullName>
    </submittedName>
</protein>
<dbReference type="Proteomes" id="UP001195903">
    <property type="component" value="Unassembled WGS sequence"/>
</dbReference>
<feature type="signal peptide" evidence="2">
    <location>
        <begin position="1"/>
        <end position="20"/>
    </location>
</feature>
<sequence length="200" mass="22074">MKMNLLQISSIALISISTFAESTESNTLNYSHVGIGYTTAEYEFSDDYSGYTASLLQQIAQSGFYITLKHSKTSSDLHTAIGDLDQDLTQANYGAGYAFHLTPTFHIGIEAAYIKLKAEIQDYSDSGSGYRLGTLLRYATTPALELYSGLDYLNLDEWDDSDTAYKVGAKYAFGQHIAITAEYNNFVSDGAWVLGAEVRW</sequence>
<dbReference type="InterPro" id="IPR027385">
    <property type="entry name" value="Beta-barrel_OMP"/>
</dbReference>
<dbReference type="InterPro" id="IPR011250">
    <property type="entry name" value="OMP/PagP_B-barrel"/>
</dbReference>
<feature type="domain" description="Outer membrane protein beta-barrel" evidence="3">
    <location>
        <begin position="11"/>
        <end position="184"/>
    </location>
</feature>
<reference evidence="4 5" key="1">
    <citation type="submission" date="2021-05" db="EMBL/GenBank/DDBJ databases">
        <title>Shewanella sp. JM162201.</title>
        <authorList>
            <person name="Xu S."/>
            <person name="Li A."/>
        </authorList>
    </citation>
    <scope>NUCLEOTIDE SEQUENCE [LARGE SCALE GENOMIC DNA]</scope>
    <source>
        <strain evidence="4 5">JM162201</strain>
    </source>
</reference>
<name>A0ABS5V3P1_9GAMM</name>
<dbReference type="InterPro" id="IPR023614">
    <property type="entry name" value="Porin_dom_sf"/>
</dbReference>
<comment type="caution">
    <text evidence="4">The sequence shown here is derived from an EMBL/GenBank/DDBJ whole genome shotgun (WGS) entry which is preliminary data.</text>
</comment>
<evidence type="ECO:0000313" key="5">
    <source>
        <dbReference type="Proteomes" id="UP001195903"/>
    </source>
</evidence>
<evidence type="ECO:0000313" key="4">
    <source>
        <dbReference type="EMBL" id="MBT1445064.1"/>
    </source>
</evidence>
<evidence type="ECO:0000256" key="2">
    <source>
        <dbReference type="SAM" id="SignalP"/>
    </source>
</evidence>
<feature type="chain" id="PRO_5046898189" evidence="2">
    <location>
        <begin position="21"/>
        <end position="200"/>
    </location>
</feature>
<gene>
    <name evidence="4" type="ORF">KJI95_11090</name>
</gene>
<dbReference type="RefSeq" id="WP_214507273.1">
    <property type="nucleotide sequence ID" value="NZ_JAHEPS010000004.1"/>
</dbReference>
<keyword evidence="5" id="KW-1185">Reference proteome</keyword>
<dbReference type="Gene3D" id="2.40.160.10">
    <property type="entry name" value="Porin"/>
    <property type="match status" value="1"/>
</dbReference>
<dbReference type="SUPFAM" id="SSF56925">
    <property type="entry name" value="OMPA-like"/>
    <property type="match status" value="1"/>
</dbReference>
<evidence type="ECO:0000259" key="3">
    <source>
        <dbReference type="Pfam" id="PF13505"/>
    </source>
</evidence>
<evidence type="ECO:0000256" key="1">
    <source>
        <dbReference type="ARBA" id="ARBA00022729"/>
    </source>
</evidence>